<name>A0A4S5E044_9MICC</name>
<dbReference type="AlphaFoldDB" id="A0A4S5E044"/>
<proteinExistence type="predicted"/>
<keyword evidence="3" id="KW-1185">Reference proteome</keyword>
<dbReference type="EMBL" id="SSWH01000021">
    <property type="protein sequence ID" value="THJ64665.1"/>
    <property type="molecule type" value="Genomic_DNA"/>
</dbReference>
<gene>
    <name evidence="2" type="ORF">E8P82_14510</name>
</gene>
<dbReference type="InterPro" id="IPR000182">
    <property type="entry name" value="GNAT_dom"/>
</dbReference>
<keyword evidence="2" id="KW-0808">Transferase</keyword>
<dbReference type="Pfam" id="PF00583">
    <property type="entry name" value="Acetyltransf_1"/>
    <property type="match status" value="1"/>
</dbReference>
<dbReference type="Gene3D" id="3.40.630.30">
    <property type="match status" value="1"/>
</dbReference>
<sequence>MDADGQEGQRVLIRAAPPHDGEQVRNISTASGRDSWNPSVLVVAPGRLVVVAEVAGELVGAAKTHFHGRPDGDVPAGRYLGGVMVTPAHRRQGVAFALTQARLEWIYSYTDCAYYFANEHNTASIRLHEQFCFHPLGSFAEIHGVTADNGRSKLILFKASRG</sequence>
<reference evidence="2 3" key="1">
    <citation type="submission" date="2019-04" db="EMBL/GenBank/DDBJ databases">
        <authorList>
            <person name="Liu Q."/>
            <person name="Xin Y.-H."/>
        </authorList>
    </citation>
    <scope>NUCLEOTIDE SEQUENCE [LARGE SCALE GENOMIC DNA]</scope>
    <source>
        <strain evidence="2 3">AM23</strain>
    </source>
</reference>
<dbReference type="Proteomes" id="UP000305233">
    <property type="component" value="Unassembled WGS sequence"/>
</dbReference>
<dbReference type="OrthoDB" id="3254236at2"/>
<evidence type="ECO:0000259" key="1">
    <source>
        <dbReference type="PROSITE" id="PS51186"/>
    </source>
</evidence>
<dbReference type="InterPro" id="IPR016181">
    <property type="entry name" value="Acyl_CoA_acyltransferase"/>
</dbReference>
<dbReference type="GO" id="GO:0016747">
    <property type="term" value="F:acyltransferase activity, transferring groups other than amino-acyl groups"/>
    <property type="evidence" value="ECO:0007669"/>
    <property type="project" value="InterPro"/>
</dbReference>
<evidence type="ECO:0000313" key="2">
    <source>
        <dbReference type="EMBL" id="THJ64665.1"/>
    </source>
</evidence>
<feature type="domain" description="N-acetyltransferase" evidence="1">
    <location>
        <begin position="11"/>
        <end position="161"/>
    </location>
</feature>
<dbReference type="SUPFAM" id="SSF55729">
    <property type="entry name" value="Acyl-CoA N-acyltransferases (Nat)"/>
    <property type="match status" value="1"/>
</dbReference>
<dbReference type="CDD" id="cd04301">
    <property type="entry name" value="NAT_SF"/>
    <property type="match status" value="1"/>
</dbReference>
<organism evidence="2 3">
    <name type="scientific">Arthrobacter echini</name>
    <dbReference type="NCBI Taxonomy" id="1529066"/>
    <lineage>
        <taxon>Bacteria</taxon>
        <taxon>Bacillati</taxon>
        <taxon>Actinomycetota</taxon>
        <taxon>Actinomycetes</taxon>
        <taxon>Micrococcales</taxon>
        <taxon>Micrococcaceae</taxon>
        <taxon>Arthrobacter</taxon>
    </lineage>
</organism>
<comment type="caution">
    <text evidence="2">The sequence shown here is derived from an EMBL/GenBank/DDBJ whole genome shotgun (WGS) entry which is preliminary data.</text>
</comment>
<evidence type="ECO:0000313" key="3">
    <source>
        <dbReference type="Proteomes" id="UP000305233"/>
    </source>
</evidence>
<protein>
    <submittedName>
        <fullName evidence="2">GNAT family N-acetyltransferase</fullName>
    </submittedName>
</protein>
<accession>A0A4S5E044</accession>
<dbReference type="PROSITE" id="PS51186">
    <property type="entry name" value="GNAT"/>
    <property type="match status" value="1"/>
</dbReference>